<protein>
    <submittedName>
        <fullName evidence="1">Uncharacterized protein</fullName>
    </submittedName>
</protein>
<dbReference type="HOGENOM" id="CLU_2815676_0_0_1"/>
<dbReference type="AlphaFoldDB" id="T1J589"/>
<dbReference type="Proteomes" id="UP000014500">
    <property type="component" value="Unassembled WGS sequence"/>
</dbReference>
<evidence type="ECO:0000313" key="2">
    <source>
        <dbReference type="Proteomes" id="UP000014500"/>
    </source>
</evidence>
<proteinExistence type="predicted"/>
<accession>T1J589</accession>
<evidence type="ECO:0000313" key="1">
    <source>
        <dbReference type="EnsemblMetazoa" id="SMAR008787-PA"/>
    </source>
</evidence>
<sequence>MQLLVHPTSVSYHLKYDADLTLQFFDEMETDATIWIPIKYLLTTTVQKCINSVSILKKYWRKRFLQV</sequence>
<dbReference type="EMBL" id="JH431854">
    <property type="status" value="NOT_ANNOTATED_CDS"/>
    <property type="molecule type" value="Genomic_DNA"/>
</dbReference>
<reference evidence="2" key="1">
    <citation type="submission" date="2011-05" db="EMBL/GenBank/DDBJ databases">
        <authorList>
            <person name="Richards S.R."/>
            <person name="Qu J."/>
            <person name="Jiang H."/>
            <person name="Jhangiani S.N."/>
            <person name="Agravi P."/>
            <person name="Goodspeed R."/>
            <person name="Gross S."/>
            <person name="Mandapat C."/>
            <person name="Jackson L."/>
            <person name="Mathew T."/>
            <person name="Pu L."/>
            <person name="Thornton R."/>
            <person name="Saada N."/>
            <person name="Wilczek-Boney K.B."/>
            <person name="Lee S."/>
            <person name="Kovar C."/>
            <person name="Wu Y."/>
            <person name="Scherer S.E."/>
            <person name="Worley K.C."/>
            <person name="Muzny D.M."/>
            <person name="Gibbs R."/>
        </authorList>
    </citation>
    <scope>NUCLEOTIDE SEQUENCE</scope>
    <source>
        <strain evidence="2">Brora</strain>
    </source>
</reference>
<keyword evidence="2" id="KW-1185">Reference proteome</keyword>
<name>T1J589_STRMM</name>
<dbReference type="EnsemblMetazoa" id="SMAR008787-RA">
    <property type="protein sequence ID" value="SMAR008787-PA"/>
    <property type="gene ID" value="SMAR008787"/>
</dbReference>
<organism evidence="1 2">
    <name type="scientific">Strigamia maritima</name>
    <name type="common">European centipede</name>
    <name type="synonym">Geophilus maritimus</name>
    <dbReference type="NCBI Taxonomy" id="126957"/>
    <lineage>
        <taxon>Eukaryota</taxon>
        <taxon>Metazoa</taxon>
        <taxon>Ecdysozoa</taxon>
        <taxon>Arthropoda</taxon>
        <taxon>Myriapoda</taxon>
        <taxon>Chilopoda</taxon>
        <taxon>Pleurostigmophora</taxon>
        <taxon>Geophilomorpha</taxon>
        <taxon>Linotaeniidae</taxon>
        <taxon>Strigamia</taxon>
    </lineage>
</organism>
<reference evidence="1" key="2">
    <citation type="submission" date="2015-02" db="UniProtKB">
        <authorList>
            <consortium name="EnsemblMetazoa"/>
        </authorList>
    </citation>
    <scope>IDENTIFICATION</scope>
</reference>